<reference evidence="1 2" key="1">
    <citation type="journal article" date="2018" name="Front. Plant Sci.">
        <title>Red Clover (Trifolium pratense) and Zigzag Clover (T. medium) - A Picture of Genomic Similarities and Differences.</title>
        <authorList>
            <person name="Dluhosova J."/>
            <person name="Istvanek J."/>
            <person name="Nedelnik J."/>
            <person name="Repkova J."/>
        </authorList>
    </citation>
    <scope>NUCLEOTIDE SEQUENCE [LARGE SCALE GENOMIC DNA]</scope>
    <source>
        <strain evidence="2">cv. 10/8</strain>
        <tissue evidence="1">Leaf</tissue>
    </source>
</reference>
<dbReference type="AlphaFoldDB" id="A0A392WCJ4"/>
<evidence type="ECO:0000313" key="1">
    <source>
        <dbReference type="EMBL" id="MCI97509.1"/>
    </source>
</evidence>
<dbReference type="EMBL" id="LXQA011445891">
    <property type="protein sequence ID" value="MCI97509.1"/>
    <property type="molecule type" value="Genomic_DNA"/>
</dbReference>
<proteinExistence type="predicted"/>
<sequence>MERAARWWMTIDLKAKWRFVEYALKSRSQEVRNCNGKLMQAALGAG</sequence>
<feature type="non-terminal residue" evidence="1">
    <location>
        <position position="46"/>
    </location>
</feature>
<protein>
    <submittedName>
        <fullName evidence="1">Uncharacterized protein</fullName>
    </submittedName>
</protein>
<keyword evidence="2" id="KW-1185">Reference proteome</keyword>
<name>A0A392WCJ4_9FABA</name>
<accession>A0A392WCJ4</accession>
<organism evidence="1 2">
    <name type="scientific">Trifolium medium</name>
    <dbReference type="NCBI Taxonomy" id="97028"/>
    <lineage>
        <taxon>Eukaryota</taxon>
        <taxon>Viridiplantae</taxon>
        <taxon>Streptophyta</taxon>
        <taxon>Embryophyta</taxon>
        <taxon>Tracheophyta</taxon>
        <taxon>Spermatophyta</taxon>
        <taxon>Magnoliopsida</taxon>
        <taxon>eudicotyledons</taxon>
        <taxon>Gunneridae</taxon>
        <taxon>Pentapetalae</taxon>
        <taxon>rosids</taxon>
        <taxon>fabids</taxon>
        <taxon>Fabales</taxon>
        <taxon>Fabaceae</taxon>
        <taxon>Papilionoideae</taxon>
        <taxon>50 kb inversion clade</taxon>
        <taxon>NPAAA clade</taxon>
        <taxon>Hologalegina</taxon>
        <taxon>IRL clade</taxon>
        <taxon>Trifolieae</taxon>
        <taxon>Trifolium</taxon>
    </lineage>
</organism>
<evidence type="ECO:0000313" key="2">
    <source>
        <dbReference type="Proteomes" id="UP000265520"/>
    </source>
</evidence>
<dbReference type="Proteomes" id="UP000265520">
    <property type="component" value="Unassembled WGS sequence"/>
</dbReference>
<comment type="caution">
    <text evidence="1">The sequence shown here is derived from an EMBL/GenBank/DDBJ whole genome shotgun (WGS) entry which is preliminary data.</text>
</comment>